<dbReference type="InterPro" id="IPR050312">
    <property type="entry name" value="IolE/XylAMocC-like"/>
</dbReference>
<feature type="binding site" evidence="1">
    <location>
        <position position="191"/>
    </location>
    <ligand>
        <name>a divalent metal cation</name>
        <dbReference type="ChEBI" id="CHEBI:60240"/>
        <note>catalytic</note>
    </ligand>
</feature>
<gene>
    <name evidence="3" type="ORF">SAMN04489716_8382</name>
</gene>
<dbReference type="SUPFAM" id="SSF54593">
    <property type="entry name" value="Glyoxalase/Bleomycin resistance protein/Dihydroxybiphenyl dioxygenase"/>
    <property type="match status" value="1"/>
</dbReference>
<dbReference type="EC" id="4.2.1.118" evidence="1"/>
<feature type="binding site" evidence="1">
    <location>
        <position position="442"/>
    </location>
    <ligand>
        <name>Mg(2+)</name>
        <dbReference type="ChEBI" id="CHEBI:18420"/>
    </ligand>
</feature>
<comment type="function">
    <text evidence="1">Catalyzes the conversion of 3-dehydroshikimate to protocatechuate (3,4-dihydroxybenzoate), a common intermediate of quinate and shikimate degradation pathways.</text>
</comment>
<feature type="binding site" evidence="1">
    <location>
        <position position="239"/>
    </location>
    <ligand>
        <name>a divalent metal cation</name>
        <dbReference type="ChEBI" id="CHEBI:60240"/>
        <note>catalytic</note>
    </ligand>
</feature>
<reference evidence="3 4" key="1">
    <citation type="submission" date="2016-10" db="EMBL/GenBank/DDBJ databases">
        <authorList>
            <person name="de Groot N.N."/>
        </authorList>
    </citation>
    <scope>NUCLEOTIDE SEQUENCE [LARGE SCALE GENOMIC DNA]</scope>
    <source>
        <strain evidence="3 4">DSM 43941</strain>
    </source>
</reference>
<evidence type="ECO:0000313" key="3">
    <source>
        <dbReference type="EMBL" id="SDT78458.1"/>
    </source>
</evidence>
<dbReference type="Pfam" id="PF01261">
    <property type="entry name" value="AP_endonuc_2"/>
    <property type="match status" value="1"/>
</dbReference>
<dbReference type="GO" id="GO:0051213">
    <property type="term" value="F:dioxygenase activity"/>
    <property type="evidence" value="ECO:0007669"/>
    <property type="project" value="UniProtKB-KW"/>
</dbReference>
<keyword evidence="3" id="KW-0560">Oxidoreductase</keyword>
<dbReference type="GO" id="GO:0046872">
    <property type="term" value="F:metal ion binding"/>
    <property type="evidence" value="ECO:0007669"/>
    <property type="project" value="UniProtKB-UniRule"/>
</dbReference>
<keyword evidence="1" id="KW-0479">Metal-binding</keyword>
<keyword evidence="1" id="KW-0456">Lyase</keyword>
<comment type="pathway">
    <text evidence="1">Aromatic compound metabolism; 3,4-dihydroxybenzoate biosynthesis.</text>
</comment>
<dbReference type="Gene3D" id="3.10.180.10">
    <property type="entry name" value="2,3-Dihydroxybiphenyl 1,2-Dioxygenase, domain 1"/>
    <property type="match status" value="2"/>
</dbReference>
<organism evidence="3 4">
    <name type="scientific">Actinoplanes derwentensis</name>
    <dbReference type="NCBI Taxonomy" id="113562"/>
    <lineage>
        <taxon>Bacteria</taxon>
        <taxon>Bacillati</taxon>
        <taxon>Actinomycetota</taxon>
        <taxon>Actinomycetes</taxon>
        <taxon>Micromonosporales</taxon>
        <taxon>Micromonosporaceae</taxon>
        <taxon>Actinoplanes</taxon>
    </lineage>
</organism>
<dbReference type="AlphaFoldDB" id="A0A1H2D6R9"/>
<keyword evidence="3" id="KW-0670">Pyruvate</keyword>
<dbReference type="HAMAP" id="MF_02238">
    <property type="entry name" value="DSD"/>
    <property type="match status" value="1"/>
</dbReference>
<dbReference type="Gene3D" id="3.20.20.150">
    <property type="entry name" value="Divalent-metal-dependent TIM barrel enzymes"/>
    <property type="match status" value="1"/>
</dbReference>
<dbReference type="UniPathway" id="UPA00088"/>
<feature type="binding site" evidence="1">
    <location>
        <position position="515"/>
    </location>
    <ligand>
        <name>Mg(2+)</name>
        <dbReference type="ChEBI" id="CHEBI:18420"/>
    </ligand>
</feature>
<dbReference type="InterPro" id="IPR013022">
    <property type="entry name" value="Xyl_isomerase-like_TIM-brl"/>
</dbReference>
<accession>A0A1H2D6R9</accession>
<dbReference type="EMBL" id="LT629758">
    <property type="protein sequence ID" value="SDT78458.1"/>
    <property type="molecule type" value="Genomic_DNA"/>
</dbReference>
<dbReference type="STRING" id="113562.SAMN04489716_8382"/>
<evidence type="ECO:0000259" key="2">
    <source>
        <dbReference type="Pfam" id="PF01261"/>
    </source>
</evidence>
<dbReference type="RefSeq" id="WP_092554312.1">
    <property type="nucleotide sequence ID" value="NZ_BOMJ01000082.1"/>
</dbReference>
<feature type="domain" description="Xylose isomerase-like TIM barrel" evidence="2">
    <location>
        <begin position="19"/>
        <end position="260"/>
    </location>
</feature>
<comment type="catalytic activity">
    <reaction evidence="1">
        <text>3-dehydroshikimate = 3,4-dihydroxybenzoate + H2O</text>
        <dbReference type="Rhea" id="RHEA:24848"/>
        <dbReference type="ChEBI" id="CHEBI:15377"/>
        <dbReference type="ChEBI" id="CHEBI:16630"/>
        <dbReference type="ChEBI" id="CHEBI:36241"/>
        <dbReference type="EC" id="4.2.1.118"/>
    </reaction>
</comment>
<dbReference type="PANTHER" id="PTHR12110:SF21">
    <property type="entry name" value="XYLOSE ISOMERASE-LIKE TIM BARREL DOMAIN-CONTAINING PROTEIN"/>
    <property type="match status" value="1"/>
</dbReference>
<feature type="binding site" evidence="1">
    <location>
        <position position="590"/>
    </location>
    <ligand>
        <name>Mg(2+)</name>
        <dbReference type="ChEBI" id="CHEBI:18420"/>
    </ligand>
</feature>
<dbReference type="GO" id="GO:0046565">
    <property type="term" value="F:3-dehydroshikimate dehydratase activity"/>
    <property type="evidence" value="ECO:0007669"/>
    <property type="project" value="UniProtKB-UniRule"/>
</dbReference>
<proteinExistence type="inferred from homology"/>
<dbReference type="InterPro" id="IPR043700">
    <property type="entry name" value="DSD"/>
</dbReference>
<name>A0A1H2D6R9_9ACTN</name>
<evidence type="ECO:0000256" key="1">
    <source>
        <dbReference type="HAMAP-Rule" id="MF_02238"/>
    </source>
</evidence>
<evidence type="ECO:0000313" key="4">
    <source>
        <dbReference type="Proteomes" id="UP000198688"/>
    </source>
</evidence>
<dbReference type="SUPFAM" id="SSF51658">
    <property type="entry name" value="Xylose isomerase-like"/>
    <property type="match status" value="1"/>
</dbReference>
<keyword evidence="4" id="KW-1185">Reference proteome</keyword>
<dbReference type="Proteomes" id="UP000198688">
    <property type="component" value="Chromosome I"/>
</dbReference>
<protein>
    <recommendedName>
        <fullName evidence="1">3-dehydroshikimate dehydratase</fullName>
        <shortName evidence="1">DSD</shortName>
        <ecNumber evidence="1">4.2.1.118</ecNumber>
    </recommendedName>
</protein>
<dbReference type="PANTHER" id="PTHR12110">
    <property type="entry name" value="HYDROXYPYRUVATE ISOMERASE"/>
    <property type="match status" value="1"/>
</dbReference>
<sequence length="621" mass="67067">MRRSIATVCVSGTLDDKLTAAASAGFDGIELFENDLVVSPWSPVEVRSRCADLGLTIDLYQPFRDLDSLDDGHFRKSLDRARRKFDVMAQLGVDTVLVCSSVAPDAVNDDDLLAAQLAALADRAADHGMRIAYEALAWGRHVSTWDRSWEIVRRADHPALGLCLDSFHVLSREVSPDPIAGITPGKIFFLQLADAPHLRMDVLQWSRHHRLFPGQGAFDLPGFVRLVLAAGYDGPLSLEVFNDVFRQADPTRTAVDAMRSLVALEDQLTIAGYDGSRTALRALPPAPDLTGHAFTEFAVDGRSGPELRTALRGLGFLHTGQHRTKPVELWEQHSCRVILNSAVTATGPAAISAFAVTSVDPAAALARAEALRAPAHPNVREPGEAELAAITAPDGTQVFVTGPANPWRADFLPTGAKAGGWTAGEPEADDAKAGAGLLAVDHLGLAQPFDHFDEAGLFYHSVLGLDHLAAEEYAAPFGLMRSRAVADPARRVRVALTVSLLRRGEWAPAVSDPQHVAFATADLLATAEALDLPALPVPDNYYDDLAARFALDAGFVATLRKHGILYDRDANGGELLHLYTPVIGGRVFFEIVERRAGYDRFGEPNAPVRMAAQRHRRLTGT</sequence>
<feature type="binding site" evidence="1">
    <location>
        <position position="134"/>
    </location>
    <ligand>
        <name>a divalent metal cation</name>
        <dbReference type="ChEBI" id="CHEBI:60240"/>
        <note>catalytic</note>
    </ligand>
</feature>
<feature type="binding site" evidence="1">
    <location>
        <position position="165"/>
    </location>
    <ligand>
        <name>a divalent metal cation</name>
        <dbReference type="ChEBI" id="CHEBI:60240"/>
        <note>catalytic</note>
    </ligand>
</feature>
<comment type="cofactor">
    <cofactor evidence="1">
        <name>a divalent metal cation</name>
        <dbReference type="ChEBI" id="CHEBI:60240"/>
    </cofactor>
</comment>
<dbReference type="GO" id="GO:0046279">
    <property type="term" value="P:3,4-dihydroxybenzoate biosynthetic process"/>
    <property type="evidence" value="ECO:0007669"/>
    <property type="project" value="UniProtKB-UniRule"/>
</dbReference>
<dbReference type="InterPro" id="IPR036237">
    <property type="entry name" value="Xyl_isomerase-like_sf"/>
</dbReference>
<keyword evidence="3" id="KW-0223">Dioxygenase</keyword>
<comment type="similarity">
    <text evidence="1">Belongs to the bacterial two-domain DSD family.</text>
</comment>
<dbReference type="InterPro" id="IPR029068">
    <property type="entry name" value="Glyas_Bleomycin-R_OHBP_Dase"/>
</dbReference>
<dbReference type="OrthoDB" id="9780241at2"/>